<dbReference type="Pfam" id="PF01266">
    <property type="entry name" value="DAO"/>
    <property type="match status" value="1"/>
</dbReference>
<evidence type="ECO:0000259" key="2">
    <source>
        <dbReference type="Pfam" id="PF01266"/>
    </source>
</evidence>
<proteinExistence type="predicted"/>
<sequence>MGLSTALHAVRLGMSVQVLEAGEIGQGASGLNGGQVIPGLKYDPEWLLEHFGEERGEALVNFAASTADAVFELIRDEQLSVPFAQKGWIQAAHTEVALKAAANRDRQWRARGADVKLLSATEIASMTGARGYLGGWHDRRAGVIDPLAYTSELARVAAAAGVRIAERQRVVRLTNAADIWRISTENGAELQAKAVVLATNAYTDGLIPGLAETIVPLHSFQIATAPLPPDLAATILPEGQAVSDSRRILVYYRKSADGRLVLGGRGRMALPSSAGDWAHLERALLRLYPALSGLAIERRWFGRVAMTPDHLPHIHEPERGLVAVVGCQGRGVGLMTALGERLAGYLQSGDARQLPFPVSPIRPIPFHAFRQVGVAATIAWYRLLDALER</sequence>
<feature type="domain" description="FAD dependent oxidoreductase" evidence="2">
    <location>
        <begin position="1"/>
        <end position="343"/>
    </location>
</feature>
<dbReference type="PANTHER" id="PTHR13847">
    <property type="entry name" value="SARCOSINE DEHYDROGENASE-RELATED"/>
    <property type="match status" value="1"/>
</dbReference>
<evidence type="ECO:0000313" key="3">
    <source>
        <dbReference type="EMBL" id="SDA59968.1"/>
    </source>
</evidence>
<name>A0A1G5WP72_9HYPH</name>
<dbReference type="AlphaFoldDB" id="A0A1G5WP72"/>
<dbReference type="STRING" id="1165689.SAMN02927914_01529"/>
<dbReference type="GO" id="GO:0016491">
    <property type="term" value="F:oxidoreductase activity"/>
    <property type="evidence" value="ECO:0007669"/>
    <property type="project" value="UniProtKB-KW"/>
</dbReference>
<evidence type="ECO:0000256" key="1">
    <source>
        <dbReference type="ARBA" id="ARBA00023002"/>
    </source>
</evidence>
<protein>
    <submittedName>
        <fullName evidence="3">Glycine/D-amino acid oxidase</fullName>
    </submittedName>
</protein>
<dbReference type="PANTHER" id="PTHR13847:SF281">
    <property type="entry name" value="FAD DEPENDENT OXIDOREDUCTASE DOMAIN-CONTAINING PROTEIN"/>
    <property type="match status" value="1"/>
</dbReference>
<gene>
    <name evidence="3" type="ORF">SAMN02927914_01529</name>
</gene>
<keyword evidence="1" id="KW-0560">Oxidoreductase</keyword>
<dbReference type="Gene3D" id="3.50.50.60">
    <property type="entry name" value="FAD/NAD(P)-binding domain"/>
    <property type="match status" value="1"/>
</dbReference>
<accession>A0A1G5WP72</accession>
<dbReference type="GO" id="GO:0005737">
    <property type="term" value="C:cytoplasm"/>
    <property type="evidence" value="ECO:0007669"/>
    <property type="project" value="TreeGrafter"/>
</dbReference>
<evidence type="ECO:0000313" key="4">
    <source>
        <dbReference type="Proteomes" id="UP000198588"/>
    </source>
</evidence>
<dbReference type="Gene3D" id="3.30.9.10">
    <property type="entry name" value="D-Amino Acid Oxidase, subunit A, domain 2"/>
    <property type="match status" value="1"/>
</dbReference>
<dbReference type="InterPro" id="IPR036188">
    <property type="entry name" value="FAD/NAD-bd_sf"/>
</dbReference>
<dbReference type="InterPro" id="IPR006076">
    <property type="entry name" value="FAD-dep_OxRdtase"/>
</dbReference>
<organism evidence="3 4">
    <name type="scientific">Mesorhizobium qingshengii</name>
    <dbReference type="NCBI Taxonomy" id="1165689"/>
    <lineage>
        <taxon>Bacteria</taxon>
        <taxon>Pseudomonadati</taxon>
        <taxon>Pseudomonadota</taxon>
        <taxon>Alphaproteobacteria</taxon>
        <taxon>Hyphomicrobiales</taxon>
        <taxon>Phyllobacteriaceae</taxon>
        <taxon>Mesorhizobium</taxon>
    </lineage>
</organism>
<reference evidence="3 4" key="1">
    <citation type="submission" date="2016-10" db="EMBL/GenBank/DDBJ databases">
        <authorList>
            <person name="de Groot N.N."/>
        </authorList>
    </citation>
    <scope>NUCLEOTIDE SEQUENCE [LARGE SCALE GENOMIC DNA]</scope>
    <source>
        <strain evidence="3 4">CGMCC 1.12097</strain>
    </source>
</reference>
<dbReference type="Proteomes" id="UP000198588">
    <property type="component" value="Unassembled WGS sequence"/>
</dbReference>
<dbReference type="SUPFAM" id="SSF51905">
    <property type="entry name" value="FAD/NAD(P)-binding domain"/>
    <property type="match status" value="1"/>
</dbReference>
<dbReference type="EMBL" id="FMXM01000004">
    <property type="protein sequence ID" value="SDA59968.1"/>
    <property type="molecule type" value="Genomic_DNA"/>
</dbReference>